<feature type="non-terminal residue" evidence="3">
    <location>
        <position position="142"/>
    </location>
</feature>
<gene>
    <name evidence="3" type="ORF">DILT_LOCUS18099</name>
</gene>
<evidence type="ECO:0000313" key="4">
    <source>
        <dbReference type="Proteomes" id="UP000281553"/>
    </source>
</evidence>
<dbReference type="EMBL" id="UYRU01097371">
    <property type="protein sequence ID" value="VDN40007.1"/>
    <property type="molecule type" value="Genomic_DNA"/>
</dbReference>
<feature type="coiled-coil region" evidence="1">
    <location>
        <begin position="3"/>
        <end position="30"/>
    </location>
</feature>
<feature type="region of interest" description="Disordered" evidence="2">
    <location>
        <begin position="70"/>
        <end position="95"/>
    </location>
</feature>
<evidence type="ECO:0000313" key="3">
    <source>
        <dbReference type="EMBL" id="VDN40007.1"/>
    </source>
</evidence>
<name>A0A3P7P3G2_DIBLA</name>
<dbReference type="AlphaFoldDB" id="A0A3P7P3G2"/>
<evidence type="ECO:0000256" key="2">
    <source>
        <dbReference type="SAM" id="MobiDB-lite"/>
    </source>
</evidence>
<protein>
    <submittedName>
        <fullName evidence="3">Uncharacterized protein</fullName>
    </submittedName>
</protein>
<proteinExistence type="predicted"/>
<organism evidence="3 4">
    <name type="scientific">Dibothriocephalus latus</name>
    <name type="common">Fish tapeworm</name>
    <name type="synonym">Diphyllobothrium latum</name>
    <dbReference type="NCBI Taxonomy" id="60516"/>
    <lineage>
        <taxon>Eukaryota</taxon>
        <taxon>Metazoa</taxon>
        <taxon>Spiralia</taxon>
        <taxon>Lophotrochozoa</taxon>
        <taxon>Platyhelminthes</taxon>
        <taxon>Cestoda</taxon>
        <taxon>Eucestoda</taxon>
        <taxon>Diphyllobothriidea</taxon>
        <taxon>Diphyllobothriidae</taxon>
        <taxon>Dibothriocephalus</taxon>
    </lineage>
</organism>
<accession>A0A3P7P3G2</accession>
<reference evidence="3 4" key="1">
    <citation type="submission" date="2018-11" db="EMBL/GenBank/DDBJ databases">
        <authorList>
            <consortium name="Pathogen Informatics"/>
        </authorList>
    </citation>
    <scope>NUCLEOTIDE SEQUENCE [LARGE SCALE GENOMIC DNA]</scope>
</reference>
<feature type="compositionally biased region" description="Low complexity" evidence="2">
    <location>
        <begin position="71"/>
        <end position="86"/>
    </location>
</feature>
<keyword evidence="4" id="KW-1185">Reference proteome</keyword>
<sequence length="142" mass="14837">MRIQELETQLKTLKTEKDNLQAEHTDLLLLLSDQDSQLAELTQKLEQKSLSVAAPAVSQATSSPLQPVVTEAAQNSSSAAASEQQSLPATESQNTAAAVLHNPESAVATTASAVLDTPTTTAYPAQPYQAAGQGFQLGYATG</sequence>
<dbReference type="OrthoDB" id="10646397at2759"/>
<evidence type="ECO:0000256" key="1">
    <source>
        <dbReference type="SAM" id="Coils"/>
    </source>
</evidence>
<keyword evidence="1" id="KW-0175">Coiled coil</keyword>
<dbReference type="Proteomes" id="UP000281553">
    <property type="component" value="Unassembled WGS sequence"/>
</dbReference>